<dbReference type="SUPFAM" id="SSF53335">
    <property type="entry name" value="S-adenosyl-L-methionine-dependent methyltransferases"/>
    <property type="match status" value="1"/>
</dbReference>
<name>A0A2B8BCW8_9PROT</name>
<evidence type="ECO:0000313" key="2">
    <source>
        <dbReference type="EMBL" id="PGH59194.1"/>
    </source>
</evidence>
<dbReference type="EMBL" id="PDKW01000036">
    <property type="protein sequence ID" value="PGH59194.1"/>
    <property type="molecule type" value="Genomic_DNA"/>
</dbReference>
<sequence>MSKSDENADRVKAHWNAQSAKKSQGWTSNGKILEYVLKNISGSNKFWLNWLFEDHIKRPIDNLLSLGCGTGGHEFIMARTGLVSHIDAFDISPSSIASARERALAEGVKNISFEEKSFEDFISNPPNKKYDAICFFGSLHHVTPIEDVLFTCRSLMSDNSILIFNEYTGYMYALPSPKTESIIEEIHKCIHPKFINDGFEKVKFFDLEHMLKHDPSEGVRAPLIIPILRQIFDVSFLKATAGPILHRYYSHLNHDFANSHTPEAETIMNLLIFIEEILLKNQVLDPDFHIGICKLKKAL</sequence>
<feature type="domain" description="Methyltransferase" evidence="1">
    <location>
        <begin position="62"/>
        <end position="184"/>
    </location>
</feature>
<dbReference type="InterPro" id="IPR025714">
    <property type="entry name" value="Methyltranfer_dom"/>
</dbReference>
<dbReference type="InterPro" id="IPR029063">
    <property type="entry name" value="SAM-dependent_MTases_sf"/>
</dbReference>
<dbReference type="Gene3D" id="3.40.50.150">
    <property type="entry name" value="Vaccinia Virus protein VP39"/>
    <property type="match status" value="1"/>
</dbReference>
<dbReference type="CDD" id="cd02440">
    <property type="entry name" value="AdoMet_MTases"/>
    <property type="match status" value="1"/>
</dbReference>
<dbReference type="AlphaFoldDB" id="A0A2B8BCW8"/>
<dbReference type="OrthoDB" id="9808140at2"/>
<evidence type="ECO:0000313" key="3">
    <source>
        <dbReference type="Proteomes" id="UP000225379"/>
    </source>
</evidence>
<gene>
    <name evidence="2" type="ORF">CRT60_00725</name>
</gene>
<dbReference type="Proteomes" id="UP000225379">
    <property type="component" value="Unassembled WGS sequence"/>
</dbReference>
<protein>
    <recommendedName>
        <fullName evidence="1">Methyltransferase domain-containing protein</fullName>
    </recommendedName>
</protein>
<dbReference type="Pfam" id="PF13847">
    <property type="entry name" value="Methyltransf_31"/>
    <property type="match status" value="1"/>
</dbReference>
<dbReference type="RefSeq" id="WP_098734546.1">
    <property type="nucleotide sequence ID" value="NZ_PDKW01000036.1"/>
</dbReference>
<dbReference type="PANTHER" id="PTHR43861">
    <property type="entry name" value="TRANS-ACONITATE 2-METHYLTRANSFERASE-RELATED"/>
    <property type="match status" value="1"/>
</dbReference>
<accession>A0A2B8BCW8</accession>
<reference evidence="3" key="1">
    <citation type="submission" date="2017-10" db="EMBL/GenBank/DDBJ databases">
        <authorList>
            <person name="Kravchenko I.K."/>
            <person name="Grouzdev D.S."/>
        </authorList>
    </citation>
    <scope>NUCLEOTIDE SEQUENCE [LARGE SCALE GENOMIC DNA]</scope>
    <source>
        <strain evidence="3">B2</strain>
    </source>
</reference>
<keyword evidence="3" id="KW-1185">Reference proteome</keyword>
<evidence type="ECO:0000259" key="1">
    <source>
        <dbReference type="Pfam" id="PF13847"/>
    </source>
</evidence>
<proteinExistence type="predicted"/>
<comment type="caution">
    <text evidence="2">The sequence shown here is derived from an EMBL/GenBank/DDBJ whole genome shotgun (WGS) entry which is preliminary data.</text>
</comment>
<organism evidence="2 3">
    <name type="scientific">Azospirillum palustre</name>
    <dbReference type="NCBI Taxonomy" id="2044885"/>
    <lineage>
        <taxon>Bacteria</taxon>
        <taxon>Pseudomonadati</taxon>
        <taxon>Pseudomonadota</taxon>
        <taxon>Alphaproteobacteria</taxon>
        <taxon>Rhodospirillales</taxon>
        <taxon>Azospirillaceae</taxon>
        <taxon>Azospirillum</taxon>
    </lineage>
</organism>